<keyword evidence="1" id="KW-1133">Transmembrane helix</keyword>
<comment type="caution">
    <text evidence="2">The sequence shown here is derived from an EMBL/GenBank/DDBJ whole genome shotgun (WGS) entry which is preliminary data.</text>
</comment>
<evidence type="ECO:0000313" key="3">
    <source>
        <dbReference type="Proteomes" id="UP000035034"/>
    </source>
</evidence>
<name>H0R4V6_9ACTN</name>
<gene>
    <name evidence="2" type="ORF">GOEFS_106_00030</name>
</gene>
<evidence type="ECO:0000256" key="1">
    <source>
        <dbReference type="SAM" id="Phobius"/>
    </source>
</evidence>
<accession>H0R4V6</accession>
<keyword evidence="1" id="KW-0812">Transmembrane</keyword>
<proteinExistence type="predicted"/>
<sequence>MVDHIQSRPGNIVIRLASQLLRGALGVLNCFRVLLTALALVLGVVCISGMQLGVALYGLTDKSIGGAGRYVKNLVPGGYSSRDQR</sequence>
<feature type="transmembrane region" description="Helical" evidence="1">
    <location>
        <begin position="33"/>
        <end position="59"/>
    </location>
</feature>
<reference evidence="2 3" key="1">
    <citation type="submission" date="2011-12" db="EMBL/GenBank/DDBJ databases">
        <title>Whole genome shotgun sequence of Gordonia effusa NBRC 100432.</title>
        <authorList>
            <person name="Yoshida I."/>
            <person name="Takarada H."/>
            <person name="Hosoyama A."/>
            <person name="Tsuchikane K."/>
            <person name="Katsumata H."/>
            <person name="Yamazaki S."/>
            <person name="Fujita N."/>
        </authorList>
    </citation>
    <scope>NUCLEOTIDE SEQUENCE [LARGE SCALE GENOMIC DNA]</scope>
    <source>
        <strain evidence="2 3">NBRC 100432</strain>
    </source>
</reference>
<keyword evidence="3" id="KW-1185">Reference proteome</keyword>
<dbReference type="AlphaFoldDB" id="H0R4V6"/>
<evidence type="ECO:0000313" key="2">
    <source>
        <dbReference type="EMBL" id="GAB20107.1"/>
    </source>
</evidence>
<organism evidence="2 3">
    <name type="scientific">Gordonia effusa NBRC 100432</name>
    <dbReference type="NCBI Taxonomy" id="1077974"/>
    <lineage>
        <taxon>Bacteria</taxon>
        <taxon>Bacillati</taxon>
        <taxon>Actinomycetota</taxon>
        <taxon>Actinomycetes</taxon>
        <taxon>Mycobacteriales</taxon>
        <taxon>Gordoniaceae</taxon>
        <taxon>Gordonia</taxon>
    </lineage>
</organism>
<dbReference type="STRING" id="1077974.GOEFS_106_00030"/>
<keyword evidence="1" id="KW-0472">Membrane</keyword>
<dbReference type="Proteomes" id="UP000035034">
    <property type="component" value="Unassembled WGS sequence"/>
</dbReference>
<dbReference type="EMBL" id="BAEH01000106">
    <property type="protein sequence ID" value="GAB20107.1"/>
    <property type="molecule type" value="Genomic_DNA"/>
</dbReference>
<protein>
    <submittedName>
        <fullName evidence="2">Uncharacterized protein</fullName>
    </submittedName>
</protein>